<dbReference type="AlphaFoldDB" id="J7IXF9"/>
<dbReference type="RefSeq" id="WP_014905344.1">
    <property type="nucleotide sequence ID" value="NC_018515.1"/>
</dbReference>
<evidence type="ECO:0000313" key="2">
    <source>
        <dbReference type="Proteomes" id="UP000005262"/>
    </source>
</evidence>
<reference evidence="1 2" key="1">
    <citation type="journal article" date="2012" name="J. Bacteriol.">
        <title>Complete genome sequences of Desulfosporosinus orientis DSM765T, Desulfosporosinus youngiae DSM17734T, Desulfosporosinus meridiei DSM13257T, and Desulfosporosinus acidiphilus DSM22704T.</title>
        <authorList>
            <person name="Pester M."/>
            <person name="Brambilla E."/>
            <person name="Alazard D."/>
            <person name="Rattei T."/>
            <person name="Weinmaier T."/>
            <person name="Han J."/>
            <person name="Lucas S."/>
            <person name="Lapidus A."/>
            <person name="Cheng J.F."/>
            <person name="Goodwin L."/>
            <person name="Pitluck S."/>
            <person name="Peters L."/>
            <person name="Ovchinnikova G."/>
            <person name="Teshima H."/>
            <person name="Detter J.C."/>
            <person name="Han C.S."/>
            <person name="Tapia R."/>
            <person name="Land M.L."/>
            <person name="Hauser L."/>
            <person name="Kyrpides N.C."/>
            <person name="Ivanova N.N."/>
            <person name="Pagani I."/>
            <person name="Huntmann M."/>
            <person name="Wei C.L."/>
            <person name="Davenport K.W."/>
            <person name="Daligault H."/>
            <person name="Chain P.S."/>
            <person name="Chen A."/>
            <person name="Mavromatis K."/>
            <person name="Markowitz V."/>
            <person name="Szeto E."/>
            <person name="Mikhailova N."/>
            <person name="Pati A."/>
            <person name="Wagner M."/>
            <person name="Woyke T."/>
            <person name="Ollivier B."/>
            <person name="Klenk H.P."/>
            <person name="Spring S."/>
            <person name="Loy A."/>
        </authorList>
    </citation>
    <scope>NUCLEOTIDE SEQUENCE [LARGE SCALE GENOMIC DNA]</scope>
    <source>
        <strain evidence="2">ATCC BAA-275 / DSM 13257 / NCIMB 13706 / S10</strain>
    </source>
</reference>
<dbReference type="KEGG" id="dmi:Desmer_4644"/>
<name>J7IXF9_DESMD</name>
<organism evidence="1 2">
    <name type="scientific">Desulfosporosinus meridiei (strain ATCC BAA-275 / DSM 13257 / KCTC 12902 / NCIMB 13706 / S10)</name>
    <dbReference type="NCBI Taxonomy" id="768704"/>
    <lineage>
        <taxon>Bacteria</taxon>
        <taxon>Bacillati</taxon>
        <taxon>Bacillota</taxon>
        <taxon>Clostridia</taxon>
        <taxon>Eubacteriales</taxon>
        <taxon>Desulfitobacteriaceae</taxon>
        <taxon>Desulfosporosinus</taxon>
    </lineage>
</organism>
<dbReference type="Proteomes" id="UP000005262">
    <property type="component" value="Chromosome"/>
</dbReference>
<gene>
    <name evidence="1" type="ordered locus">Desmer_4644</name>
</gene>
<evidence type="ECO:0000313" key="1">
    <source>
        <dbReference type="EMBL" id="AFQ46440.1"/>
    </source>
</evidence>
<sequence>MNPSENSISNLTKEQIDDLKALEHKFSSITGQETILIAYKTQTNESH</sequence>
<proteinExistence type="predicted"/>
<dbReference type="EMBL" id="CP003629">
    <property type="protein sequence ID" value="AFQ46440.1"/>
    <property type="molecule type" value="Genomic_DNA"/>
</dbReference>
<reference evidence="2" key="2">
    <citation type="submission" date="2012-08" db="EMBL/GenBank/DDBJ databases">
        <title>Finished genome of Desulfosporosinus meridiei DSM 13257.</title>
        <authorList>
            <person name="Huntemann M."/>
            <person name="Wei C.-L."/>
            <person name="Han J."/>
            <person name="Detter J.C."/>
            <person name="Han C."/>
            <person name="Davenport K."/>
            <person name="Daligault H."/>
            <person name="Erkkila T."/>
            <person name="Gu W."/>
            <person name="Munk A.C.C."/>
            <person name="Teshima H."/>
            <person name="Xu Y."/>
            <person name="Chain P."/>
            <person name="Tapia R."/>
            <person name="Chen A."/>
            <person name="Krypides N."/>
            <person name="Mavromatis K."/>
            <person name="Markowitz V."/>
            <person name="Szeto E."/>
            <person name="Ivanova N."/>
            <person name="Mikhailova N."/>
            <person name="Ovchinnikova G."/>
            <person name="Pagani I."/>
            <person name="Pati A."/>
            <person name="Goodwin L."/>
            <person name="Peters L."/>
            <person name="Pitluck S."/>
            <person name="Woyke T."/>
            <person name="Pester M."/>
            <person name="Spring S."/>
            <person name="Ollivier B."/>
            <person name="Rattei T."/>
            <person name="Klenk H.-P."/>
            <person name="Wagner M."/>
            <person name="Loy A."/>
        </authorList>
    </citation>
    <scope>NUCLEOTIDE SEQUENCE [LARGE SCALE GENOMIC DNA]</scope>
    <source>
        <strain evidence="2">ATCC BAA-275 / DSM 13257 / NCIMB 13706 / S10</strain>
    </source>
</reference>
<dbReference type="HOGENOM" id="CLU_216774_0_0_9"/>
<keyword evidence="2" id="KW-1185">Reference proteome</keyword>
<accession>J7IXF9</accession>
<protein>
    <submittedName>
        <fullName evidence="1">Uncharacterized protein</fullName>
    </submittedName>
</protein>